<gene>
    <name evidence="2" type="ORF">LMG18101_01852</name>
</gene>
<keyword evidence="1" id="KW-1133">Transmembrane helix</keyword>
<evidence type="ECO:0000256" key="1">
    <source>
        <dbReference type="SAM" id="Phobius"/>
    </source>
</evidence>
<protein>
    <recommendedName>
        <fullName evidence="4">DUF2946 domain-containing protein</fullName>
    </recommendedName>
</protein>
<comment type="caution">
    <text evidence="2">The sequence shown here is derived from an EMBL/GenBank/DDBJ whole genome shotgun (WGS) entry which is preliminary data.</text>
</comment>
<evidence type="ECO:0000313" key="3">
    <source>
        <dbReference type="Proteomes" id="UP001189757"/>
    </source>
</evidence>
<evidence type="ECO:0000313" key="2">
    <source>
        <dbReference type="EMBL" id="CAJ0813282.1"/>
    </source>
</evidence>
<dbReference type="Proteomes" id="UP001189757">
    <property type="component" value="Unassembled WGS sequence"/>
</dbReference>
<feature type="transmembrane region" description="Helical" evidence="1">
    <location>
        <begin position="38"/>
        <end position="56"/>
    </location>
</feature>
<accession>A0ABN9JLW9</accession>
<dbReference type="InterPro" id="IPR021333">
    <property type="entry name" value="DUF2946"/>
</dbReference>
<organism evidence="2 3">
    <name type="scientific">Ralstonia flaminis</name>
    <dbReference type="NCBI Taxonomy" id="3058597"/>
    <lineage>
        <taxon>Bacteria</taxon>
        <taxon>Pseudomonadati</taxon>
        <taxon>Pseudomonadota</taxon>
        <taxon>Betaproteobacteria</taxon>
        <taxon>Burkholderiales</taxon>
        <taxon>Burkholderiaceae</taxon>
        <taxon>Ralstonia</taxon>
    </lineage>
</organism>
<sequence length="157" mass="16888">MLFCGVIPRIRTCWMLSTQGRPAASLATMHFARTRKRLTAWLGLVAMVLVLFVPMVSQALEAQALQAFEQAAPLCEAKPSAAASTALPIGHEMPAGHHHAACGYCDLLADHVLVPTTLPPMVEPAPTQATAWPAERGRLAAHQARHAGRPRDSPFLL</sequence>
<keyword evidence="3" id="KW-1185">Reference proteome</keyword>
<proteinExistence type="predicted"/>
<dbReference type="EMBL" id="CATZLL010000005">
    <property type="protein sequence ID" value="CAJ0813282.1"/>
    <property type="molecule type" value="Genomic_DNA"/>
</dbReference>
<dbReference type="Pfam" id="PF11162">
    <property type="entry name" value="DUF2946"/>
    <property type="match status" value="1"/>
</dbReference>
<keyword evidence="1" id="KW-0812">Transmembrane</keyword>
<name>A0ABN9JLW9_9RALS</name>
<evidence type="ECO:0008006" key="4">
    <source>
        <dbReference type="Google" id="ProtNLM"/>
    </source>
</evidence>
<keyword evidence="1" id="KW-0472">Membrane</keyword>
<reference evidence="2 3" key="1">
    <citation type="submission" date="2023-07" db="EMBL/GenBank/DDBJ databases">
        <authorList>
            <person name="Peeters C."/>
        </authorList>
    </citation>
    <scope>NUCLEOTIDE SEQUENCE [LARGE SCALE GENOMIC DNA]</scope>
    <source>
        <strain evidence="2 3">LMG 18101</strain>
    </source>
</reference>